<keyword evidence="7 12" id="KW-0328">Glycosyltransferase</keyword>
<dbReference type="Pfam" id="PF02749">
    <property type="entry name" value="QRPTase_N"/>
    <property type="match status" value="1"/>
</dbReference>
<dbReference type="GO" id="GO:0034213">
    <property type="term" value="P:quinolinate catabolic process"/>
    <property type="evidence" value="ECO:0007669"/>
    <property type="project" value="TreeGrafter"/>
</dbReference>
<evidence type="ECO:0000256" key="2">
    <source>
        <dbReference type="ARBA" id="ARBA00004893"/>
    </source>
</evidence>
<dbReference type="AlphaFoldDB" id="A0A263BVU4"/>
<dbReference type="Gene3D" id="3.20.20.70">
    <property type="entry name" value="Aldolase class I"/>
    <property type="match status" value="1"/>
</dbReference>
<evidence type="ECO:0000256" key="1">
    <source>
        <dbReference type="ARBA" id="ARBA00003237"/>
    </source>
</evidence>
<dbReference type="GO" id="GO:0009435">
    <property type="term" value="P:NAD+ biosynthetic process"/>
    <property type="evidence" value="ECO:0007669"/>
    <property type="project" value="UniProtKB-UniPathway"/>
</dbReference>
<dbReference type="Pfam" id="PF01729">
    <property type="entry name" value="QRPTase_C"/>
    <property type="match status" value="1"/>
</dbReference>
<evidence type="ECO:0000259" key="15">
    <source>
        <dbReference type="Pfam" id="PF02749"/>
    </source>
</evidence>
<dbReference type="InterPro" id="IPR036068">
    <property type="entry name" value="Nicotinate_pribotase-like_C"/>
</dbReference>
<dbReference type="PANTHER" id="PTHR32179">
    <property type="entry name" value="NICOTINATE-NUCLEOTIDE PYROPHOSPHORYLASE [CARBOXYLATING]"/>
    <property type="match status" value="1"/>
</dbReference>
<dbReference type="InterPro" id="IPR022412">
    <property type="entry name" value="Quinolinate_PRibosylTrfase_N"/>
</dbReference>
<sequence length="281" mass="31129">MDSFYVKEKLKTFFHEDINGRDLSSEIIFQQNQRVTGEVLVKEDGIFSGQTILEEAFKLIDETVKVEMYVNDGDNVKINQVIALVEGPIQALLKAERVMLNLIQRMSGIATLTKQAVATLDSEKTRVCDTRKTTPGLRAFEKYAVTCGGGYNHRFGLYDGVMLKDNHIAAAGSIMAAVQLVKNKIGHMVKVEVETETTEQVIEAVEAQADIIMFDNCTPEQVVQMKKHVPKTIVTEVSGGITLENIASYRDTEVDYISLGFITHSAKGLDISFNIKGGFKA</sequence>
<dbReference type="EMBL" id="NPIA01000002">
    <property type="protein sequence ID" value="OZM57844.1"/>
    <property type="molecule type" value="Genomic_DNA"/>
</dbReference>
<feature type="binding site" evidence="13">
    <location>
        <begin position="259"/>
        <end position="261"/>
    </location>
    <ligand>
        <name>substrate</name>
    </ligand>
</feature>
<organism evidence="16 17">
    <name type="scientific">Lottiidibacillus patelloidae</name>
    <dbReference type="NCBI Taxonomy" id="2670334"/>
    <lineage>
        <taxon>Bacteria</taxon>
        <taxon>Bacillati</taxon>
        <taxon>Bacillota</taxon>
        <taxon>Bacilli</taxon>
        <taxon>Bacillales</taxon>
        <taxon>Bacillaceae</taxon>
        <taxon>Lottiidibacillus</taxon>
    </lineage>
</organism>
<gene>
    <name evidence="16" type="ORF">CIB95_05660</name>
</gene>
<dbReference type="NCBIfam" id="TIGR00078">
    <property type="entry name" value="nadC"/>
    <property type="match status" value="1"/>
</dbReference>
<dbReference type="Gene3D" id="3.90.1170.20">
    <property type="entry name" value="Quinolinate phosphoribosyl transferase, N-terminal domain"/>
    <property type="match status" value="1"/>
</dbReference>
<evidence type="ECO:0000256" key="9">
    <source>
        <dbReference type="ARBA" id="ARBA00033102"/>
    </source>
</evidence>
<keyword evidence="17" id="KW-1185">Reference proteome</keyword>
<dbReference type="InterPro" id="IPR002638">
    <property type="entry name" value="Quinolinate_PRibosylTrfase_C"/>
</dbReference>
<name>A0A263BVU4_9BACI</name>
<comment type="catalytic activity">
    <reaction evidence="10">
        <text>nicotinate beta-D-ribonucleotide + CO2 + diphosphate = quinolinate + 5-phospho-alpha-D-ribose 1-diphosphate + 2 H(+)</text>
        <dbReference type="Rhea" id="RHEA:12733"/>
        <dbReference type="ChEBI" id="CHEBI:15378"/>
        <dbReference type="ChEBI" id="CHEBI:16526"/>
        <dbReference type="ChEBI" id="CHEBI:29959"/>
        <dbReference type="ChEBI" id="CHEBI:33019"/>
        <dbReference type="ChEBI" id="CHEBI:57502"/>
        <dbReference type="ChEBI" id="CHEBI:58017"/>
        <dbReference type="EC" id="2.4.2.19"/>
    </reaction>
</comment>
<accession>A0A263BVU4</accession>
<dbReference type="InterPro" id="IPR027277">
    <property type="entry name" value="NadC/ModD"/>
</dbReference>
<dbReference type="CDD" id="cd01572">
    <property type="entry name" value="QPRTase"/>
    <property type="match status" value="1"/>
</dbReference>
<dbReference type="PANTHER" id="PTHR32179:SF3">
    <property type="entry name" value="NICOTINATE-NUCLEOTIDE PYROPHOSPHORYLASE [CARBOXYLATING]"/>
    <property type="match status" value="1"/>
</dbReference>
<feature type="binding site" evidence="13">
    <location>
        <position position="215"/>
    </location>
    <ligand>
        <name>substrate</name>
    </ligand>
</feature>
<feature type="binding site" evidence="13">
    <location>
        <position position="154"/>
    </location>
    <ligand>
        <name>substrate</name>
    </ligand>
</feature>
<keyword evidence="6" id="KW-0662">Pyridine nucleotide biosynthesis</keyword>
<dbReference type="UniPathway" id="UPA00253">
    <property type="reaction ID" value="UER00331"/>
</dbReference>
<reference evidence="17" key="1">
    <citation type="submission" date="2017-08" db="EMBL/GenBank/DDBJ databases">
        <authorList>
            <person name="Huang Z."/>
        </authorList>
    </citation>
    <scope>NUCLEOTIDE SEQUENCE [LARGE SCALE GENOMIC DNA]</scope>
    <source>
        <strain evidence="17">SA5d-4</strain>
    </source>
</reference>
<proteinExistence type="inferred from homology"/>
<dbReference type="EC" id="2.4.2.19" evidence="5"/>
<dbReference type="InterPro" id="IPR013785">
    <property type="entry name" value="Aldolase_TIM"/>
</dbReference>
<dbReference type="PIRSF" id="PIRSF006250">
    <property type="entry name" value="NadC_ModD"/>
    <property type="match status" value="1"/>
</dbReference>
<evidence type="ECO:0000256" key="13">
    <source>
        <dbReference type="PIRSR" id="PIRSR006250-1"/>
    </source>
</evidence>
<evidence type="ECO:0000259" key="14">
    <source>
        <dbReference type="Pfam" id="PF01729"/>
    </source>
</evidence>
<dbReference type="SUPFAM" id="SSF51690">
    <property type="entry name" value="Nicotinate/Quinolinate PRTase C-terminal domain-like"/>
    <property type="match status" value="1"/>
</dbReference>
<dbReference type="GO" id="GO:0005737">
    <property type="term" value="C:cytoplasm"/>
    <property type="evidence" value="ECO:0007669"/>
    <property type="project" value="TreeGrafter"/>
</dbReference>
<feature type="binding site" evidence="13">
    <location>
        <begin position="130"/>
        <end position="132"/>
    </location>
    <ligand>
        <name>substrate</name>
    </ligand>
</feature>
<evidence type="ECO:0000256" key="10">
    <source>
        <dbReference type="ARBA" id="ARBA00047445"/>
    </source>
</evidence>
<evidence type="ECO:0000256" key="5">
    <source>
        <dbReference type="ARBA" id="ARBA00011944"/>
    </source>
</evidence>
<dbReference type="RefSeq" id="WP_094923032.1">
    <property type="nucleotide sequence ID" value="NZ_NPIA01000002.1"/>
</dbReference>
<evidence type="ECO:0000256" key="3">
    <source>
        <dbReference type="ARBA" id="ARBA00009400"/>
    </source>
</evidence>
<feature type="domain" description="Quinolinate phosphoribosyl transferase C-terminal" evidence="14">
    <location>
        <begin position="109"/>
        <end position="273"/>
    </location>
</feature>
<keyword evidence="8 12" id="KW-0808">Transferase</keyword>
<dbReference type="FunFam" id="3.20.20.70:FF:000030">
    <property type="entry name" value="Nicotinate-nucleotide pyrophosphorylase, carboxylating"/>
    <property type="match status" value="1"/>
</dbReference>
<comment type="function">
    <text evidence="1">Involved in the catabolism of quinolinic acid (QA).</text>
</comment>
<feature type="binding site" evidence="13">
    <location>
        <position position="164"/>
    </location>
    <ligand>
        <name>substrate</name>
    </ligand>
</feature>
<dbReference type="InterPro" id="IPR004393">
    <property type="entry name" value="NadC"/>
</dbReference>
<evidence type="ECO:0000313" key="17">
    <source>
        <dbReference type="Proteomes" id="UP000217083"/>
    </source>
</evidence>
<feature type="binding site" evidence="13">
    <location>
        <position position="97"/>
    </location>
    <ligand>
        <name>substrate</name>
    </ligand>
</feature>
<dbReference type="SUPFAM" id="SSF54675">
    <property type="entry name" value="Nicotinate/Quinolinate PRTase N-terminal domain-like"/>
    <property type="match status" value="1"/>
</dbReference>
<comment type="caution">
    <text evidence="16">The sequence shown here is derived from an EMBL/GenBank/DDBJ whole genome shotgun (WGS) entry which is preliminary data.</text>
</comment>
<evidence type="ECO:0000313" key="16">
    <source>
        <dbReference type="EMBL" id="OZM57844.1"/>
    </source>
</evidence>
<feature type="domain" description="Quinolinate phosphoribosyl transferase N-terminal" evidence="15">
    <location>
        <begin position="22"/>
        <end position="107"/>
    </location>
</feature>
<dbReference type="Proteomes" id="UP000217083">
    <property type="component" value="Unassembled WGS sequence"/>
</dbReference>
<evidence type="ECO:0000256" key="7">
    <source>
        <dbReference type="ARBA" id="ARBA00022676"/>
    </source>
</evidence>
<feature type="binding site" evidence="13">
    <location>
        <position position="194"/>
    </location>
    <ligand>
        <name>substrate</name>
    </ligand>
</feature>
<evidence type="ECO:0000256" key="6">
    <source>
        <dbReference type="ARBA" id="ARBA00022642"/>
    </source>
</evidence>
<comment type="subunit">
    <text evidence="4">Hexamer formed by 3 homodimers.</text>
</comment>
<evidence type="ECO:0000256" key="4">
    <source>
        <dbReference type="ARBA" id="ARBA00011218"/>
    </source>
</evidence>
<dbReference type="FunFam" id="3.90.1170.20:FF:000001">
    <property type="entry name" value="Nicotinate-nucleotide diphosphorylase (Carboxylating)"/>
    <property type="match status" value="1"/>
</dbReference>
<dbReference type="InterPro" id="IPR037128">
    <property type="entry name" value="Quinolinate_PRibosylTase_N_sf"/>
</dbReference>
<feature type="binding site" evidence="13">
    <location>
        <begin position="238"/>
        <end position="240"/>
    </location>
    <ligand>
        <name>substrate</name>
    </ligand>
</feature>
<comment type="pathway">
    <text evidence="2">Cofactor biosynthesis; NAD(+) biosynthesis; nicotinate D-ribonucleotide from quinolinate: step 1/1.</text>
</comment>
<comment type="similarity">
    <text evidence="3 12">Belongs to the NadC/ModD family.</text>
</comment>
<evidence type="ECO:0000256" key="8">
    <source>
        <dbReference type="ARBA" id="ARBA00022679"/>
    </source>
</evidence>
<evidence type="ECO:0000256" key="12">
    <source>
        <dbReference type="PIRNR" id="PIRNR006250"/>
    </source>
</evidence>
<dbReference type="GO" id="GO:0004514">
    <property type="term" value="F:nicotinate-nucleotide diphosphorylase (carboxylating) activity"/>
    <property type="evidence" value="ECO:0007669"/>
    <property type="project" value="UniProtKB-EC"/>
</dbReference>
<reference evidence="16 17" key="2">
    <citation type="submission" date="2017-09" db="EMBL/GenBank/DDBJ databases">
        <title>Bacillus patelloidae sp. nov., isolated from the intestinal tract of a marine limpet.</title>
        <authorList>
            <person name="Liu R."/>
            <person name="Dong C."/>
            <person name="Shao Z."/>
        </authorList>
    </citation>
    <scope>NUCLEOTIDE SEQUENCE [LARGE SCALE GENOMIC DNA]</scope>
    <source>
        <strain evidence="16 17">SA5d-4</strain>
    </source>
</reference>
<evidence type="ECO:0000256" key="11">
    <source>
        <dbReference type="ARBA" id="ARBA00069173"/>
    </source>
</evidence>
<protein>
    <recommendedName>
        <fullName evidence="11">Probable nicotinate-nucleotide pyrophosphorylase [carboxylating]</fullName>
        <ecNumber evidence="5">2.4.2.19</ecNumber>
    </recommendedName>
    <alternativeName>
        <fullName evidence="9">Quinolinate phosphoribosyltransferase [decarboxylating]</fullName>
    </alternativeName>
</protein>